<name>C1B5K5_RHOOB</name>
<dbReference type="EMBL" id="AP011115">
    <property type="protein sequence ID" value="BAH51131.1"/>
    <property type="molecule type" value="Genomic_DNA"/>
</dbReference>
<dbReference type="InterPro" id="IPR047960">
    <property type="entry name" value="Transpos_IS1380"/>
</dbReference>
<reference evidence="2 3" key="1">
    <citation type="submission" date="2009-03" db="EMBL/GenBank/DDBJ databases">
        <title>Comparison of the complete genome sequences of Rhodococcus erythropolis PR4 and Rhodococcus opacus B4.</title>
        <authorList>
            <person name="Takarada H."/>
            <person name="Sekine M."/>
            <person name="Hosoyama A."/>
            <person name="Yamada R."/>
            <person name="Fujisawa T."/>
            <person name="Omata S."/>
            <person name="Shimizu A."/>
            <person name="Tsukatani N."/>
            <person name="Tanikawa S."/>
            <person name="Fujita N."/>
            <person name="Harayama S."/>
        </authorList>
    </citation>
    <scope>NUCLEOTIDE SEQUENCE [LARGE SCALE GENOMIC DNA]</scope>
    <source>
        <strain evidence="2 3">B4</strain>
    </source>
</reference>
<dbReference type="HOGENOM" id="CLU_468403_0_0_11"/>
<dbReference type="Proteomes" id="UP000002212">
    <property type="component" value="Chromosome"/>
</dbReference>
<feature type="region of interest" description="Disordered" evidence="1">
    <location>
        <begin position="423"/>
        <end position="462"/>
    </location>
</feature>
<accession>C1B5K5</accession>
<feature type="region of interest" description="Disordered" evidence="1">
    <location>
        <begin position="1"/>
        <end position="24"/>
    </location>
</feature>
<protein>
    <submittedName>
        <fullName evidence="2">Putative transposase</fullName>
    </submittedName>
</protein>
<evidence type="ECO:0000313" key="3">
    <source>
        <dbReference type="Proteomes" id="UP000002212"/>
    </source>
</evidence>
<feature type="region of interest" description="Disordered" evidence="1">
    <location>
        <begin position="557"/>
        <end position="582"/>
    </location>
</feature>
<feature type="compositionally biased region" description="Basic and acidic residues" evidence="1">
    <location>
        <begin position="437"/>
        <end position="448"/>
    </location>
</feature>
<feature type="compositionally biased region" description="Basic residues" evidence="1">
    <location>
        <begin position="449"/>
        <end position="461"/>
    </location>
</feature>
<sequence>MKVARPVLRGPRRRKASGLPDQLSHTRPVAAARFDDPNLISTAGMVPVMALAQASGLLTLTDQQLSVPTDKGANPGRKVGSLVGGMVAGADSIADLAILRHGAMGTVFDRPYAPSTLGSFLRQFTFGHVRQLDAVASRFLSNLAAKTPLVSGIDTGRVLVDIDDSIIEVHGHGKQGSGYGYSGVRGLNALLATVTTDTAAPVILGQRLRRGACGSPRGAARMVADALTAVDRLRTQAGGASGDGVSKVLVRGDSAFYGHPTIGAATRAGADVSVTVRLTSTIKQAIASIDDDESAWTPIQYTDAVYDEDTDTWISRAEVAEIEVHRVHLPAQGPPDTRAAGGAPHPRPATAQGPGTGHVVRHLAVPRVLHHHRPRRPRYRRRRQNSPSARHHRAGACGPEELRSRASPVELVFGERRLARLRGDGVQSHPCRRHPHQRSEADESDHRHPPAHPRLGPRAHRVFGPTVDAAPASRLAVGNTVEHAVRQSVRPQSPDHRLTSATPAHPRRENPSGTTRHEKSDAQPRPHAAQCCTPKLTPTGSANRCIRAKAHRTPERCRRRCSITQPPRSSNCPTKWPPMYGR</sequence>
<gene>
    <name evidence="2" type="ordered locus">ROP_28840</name>
</gene>
<evidence type="ECO:0000313" key="2">
    <source>
        <dbReference type="EMBL" id="BAH51131.1"/>
    </source>
</evidence>
<dbReference type="AlphaFoldDB" id="C1B5K5"/>
<feature type="compositionally biased region" description="Basic and acidic residues" evidence="1">
    <location>
        <begin position="506"/>
        <end position="524"/>
    </location>
</feature>
<dbReference type="KEGG" id="rop:ROP_28840"/>
<dbReference type="NCBIfam" id="NF033539">
    <property type="entry name" value="transpos_IS1380"/>
    <property type="match status" value="1"/>
</dbReference>
<feature type="compositionally biased region" description="Low complexity" evidence="1">
    <location>
        <begin position="337"/>
        <end position="351"/>
    </location>
</feature>
<feature type="region of interest" description="Disordered" evidence="1">
    <location>
        <begin position="327"/>
        <end position="402"/>
    </location>
</feature>
<proteinExistence type="predicted"/>
<feature type="region of interest" description="Disordered" evidence="1">
    <location>
        <begin position="485"/>
        <end position="535"/>
    </location>
</feature>
<organism evidence="2 3">
    <name type="scientific">Rhodococcus opacus (strain B4)</name>
    <dbReference type="NCBI Taxonomy" id="632772"/>
    <lineage>
        <taxon>Bacteria</taxon>
        <taxon>Bacillati</taxon>
        <taxon>Actinomycetota</taxon>
        <taxon>Actinomycetes</taxon>
        <taxon>Mycobacteriales</taxon>
        <taxon>Nocardiaceae</taxon>
        <taxon>Rhodococcus</taxon>
    </lineage>
</organism>
<feature type="compositionally biased region" description="Basic residues" evidence="1">
    <location>
        <begin position="368"/>
        <end position="394"/>
    </location>
</feature>
<feature type="compositionally biased region" description="Polar residues" evidence="1">
    <location>
        <begin position="562"/>
        <end position="573"/>
    </location>
</feature>
<dbReference type="STRING" id="632772.ROP_28840"/>
<evidence type="ECO:0000256" key="1">
    <source>
        <dbReference type="SAM" id="MobiDB-lite"/>
    </source>
</evidence>